<dbReference type="InterPro" id="IPR029016">
    <property type="entry name" value="GAF-like_dom_sf"/>
</dbReference>
<comment type="caution">
    <text evidence="2">The sequence shown here is derived from an EMBL/GenBank/DDBJ whole genome shotgun (WGS) entry which is preliminary data.</text>
</comment>
<sequence length="191" mass="20305">MTLSEISRASGIPVSTVGRLVAHLAKVAGRRSVIGATPVGDQVPLHATASGKVFLAFSEPRLLRNTIEAGLRRYTRWTIVDGRRLAAAVATVRHIGVAHSREERRPGVSAVGAPIIVDGRLIGTLAIVGPATTDLRRYERRLVAASARVARGFLSVVRRNCAEGGTRLPLSSNPCLAPGDPWDDCGRGKHP</sequence>
<protein>
    <submittedName>
        <fullName evidence="2">GAF domain-containing protein</fullName>
    </submittedName>
</protein>
<dbReference type="EMBL" id="WMBA01000014">
    <property type="protein sequence ID" value="MTD54668.1"/>
    <property type="molecule type" value="Genomic_DNA"/>
</dbReference>
<dbReference type="PANTHER" id="PTHR30136:SF35">
    <property type="entry name" value="HTH-TYPE TRANSCRIPTIONAL REGULATOR RV1719"/>
    <property type="match status" value="1"/>
</dbReference>
<evidence type="ECO:0000259" key="1">
    <source>
        <dbReference type="PROSITE" id="PS51078"/>
    </source>
</evidence>
<evidence type="ECO:0000313" key="2">
    <source>
        <dbReference type="EMBL" id="MTD54668.1"/>
    </source>
</evidence>
<proteinExistence type="predicted"/>
<dbReference type="Pfam" id="PF01614">
    <property type="entry name" value="IclR_C"/>
    <property type="match status" value="1"/>
</dbReference>
<dbReference type="AlphaFoldDB" id="A0A6N7YRW6"/>
<organism evidence="2 3">
    <name type="scientific">Amycolatopsis pithecellobii</name>
    <dbReference type="NCBI Taxonomy" id="664692"/>
    <lineage>
        <taxon>Bacteria</taxon>
        <taxon>Bacillati</taxon>
        <taxon>Actinomycetota</taxon>
        <taxon>Actinomycetes</taxon>
        <taxon>Pseudonocardiales</taxon>
        <taxon>Pseudonocardiaceae</taxon>
        <taxon>Amycolatopsis</taxon>
    </lineage>
</organism>
<dbReference type="InterPro" id="IPR050707">
    <property type="entry name" value="HTH_MetabolicPath_Reg"/>
</dbReference>
<keyword evidence="3" id="KW-1185">Reference proteome</keyword>
<gene>
    <name evidence="2" type="ORF">GKO32_11850</name>
</gene>
<dbReference type="InterPro" id="IPR014757">
    <property type="entry name" value="Tscrpt_reg_IclR_C"/>
</dbReference>
<dbReference type="GO" id="GO:0045892">
    <property type="term" value="P:negative regulation of DNA-templated transcription"/>
    <property type="evidence" value="ECO:0007669"/>
    <property type="project" value="TreeGrafter"/>
</dbReference>
<evidence type="ECO:0000313" key="3">
    <source>
        <dbReference type="Proteomes" id="UP000440096"/>
    </source>
</evidence>
<dbReference type="Gene3D" id="3.30.450.40">
    <property type="match status" value="1"/>
</dbReference>
<dbReference type="RefSeq" id="WP_154756890.1">
    <property type="nucleotide sequence ID" value="NZ_WMBA01000014.1"/>
</dbReference>
<dbReference type="OrthoDB" id="60629at2"/>
<dbReference type="GO" id="GO:0003677">
    <property type="term" value="F:DNA binding"/>
    <property type="evidence" value="ECO:0007669"/>
    <property type="project" value="TreeGrafter"/>
</dbReference>
<dbReference type="Proteomes" id="UP000440096">
    <property type="component" value="Unassembled WGS sequence"/>
</dbReference>
<feature type="domain" description="IclR-ED" evidence="1">
    <location>
        <begin position="1"/>
        <end position="155"/>
    </location>
</feature>
<dbReference type="GO" id="GO:0003700">
    <property type="term" value="F:DNA-binding transcription factor activity"/>
    <property type="evidence" value="ECO:0007669"/>
    <property type="project" value="TreeGrafter"/>
</dbReference>
<name>A0A6N7YRW6_9PSEU</name>
<dbReference type="SUPFAM" id="SSF55781">
    <property type="entry name" value="GAF domain-like"/>
    <property type="match status" value="1"/>
</dbReference>
<dbReference type="PROSITE" id="PS51078">
    <property type="entry name" value="ICLR_ED"/>
    <property type="match status" value="1"/>
</dbReference>
<reference evidence="2 3" key="1">
    <citation type="submission" date="2019-11" db="EMBL/GenBank/DDBJ databases">
        <title>Draft genome of Amycolatopsis RM579.</title>
        <authorList>
            <person name="Duangmal K."/>
            <person name="Mingma R."/>
        </authorList>
    </citation>
    <scope>NUCLEOTIDE SEQUENCE [LARGE SCALE GENOMIC DNA]</scope>
    <source>
        <strain evidence="2 3">RM579</strain>
    </source>
</reference>
<dbReference type="PANTHER" id="PTHR30136">
    <property type="entry name" value="HELIX-TURN-HELIX TRANSCRIPTIONAL REGULATOR, ICLR FAMILY"/>
    <property type="match status" value="1"/>
</dbReference>
<accession>A0A6N7YRW6</accession>